<feature type="binding site" evidence="2">
    <location>
        <position position="93"/>
    </location>
    <ligand>
        <name>substrate</name>
    </ligand>
</feature>
<evidence type="ECO:0000256" key="2">
    <source>
        <dbReference type="PIRSR" id="PIRSR639069-2"/>
    </source>
</evidence>
<dbReference type="AlphaFoldDB" id="A0AAQ3L9Q7"/>
<name>A0AAQ3L9Q7_9BACT</name>
<dbReference type="PANTHER" id="PTHR40111">
    <property type="entry name" value="CEPHALOSPORIN-C DEACETYLASE"/>
    <property type="match status" value="1"/>
</dbReference>
<keyword evidence="5" id="KW-1185">Reference proteome</keyword>
<evidence type="ECO:0000256" key="1">
    <source>
        <dbReference type="PIRSR" id="PIRSR639069-1"/>
    </source>
</evidence>
<dbReference type="InterPro" id="IPR008391">
    <property type="entry name" value="AXE1_dom"/>
</dbReference>
<accession>A0AAQ3L9Q7</accession>
<sequence>MPAFDYPLEELKTYQGQNPRPGDFDAYWDKALAEMHAVDAAPERTAADFSSPVVDCYDYRFTGVGGARVYAKLLIPKSIPNGGCPASVNFHGYTGSSGQWTGLLALASSGFVVAAMDCRGQAGLSEEAATATLSTHNGHIIRGLRDGPEKLNFRSIFLDTAQLAGLVMDMPEVDASRVAVQGGSQGGALTLACAALEPRIAKAAPCFPFLSDYYRVWQMDLAERAYEEIRTFFRQIDPTHQREHEIFETLGYIDVQYLAPRIKAQTHMGITLMDQVCPPSTQFAAYNKITAPKDATIYYDHGHEALPDWDDRVFKFLSEWL</sequence>
<protein>
    <submittedName>
        <fullName evidence="4">Alpha/beta fold hydrolase</fullName>
    </submittedName>
</protein>
<feature type="active site" description="Nucleophile" evidence="1">
    <location>
        <position position="184"/>
    </location>
</feature>
<dbReference type="Proteomes" id="UP001304300">
    <property type="component" value="Chromosome"/>
</dbReference>
<feature type="active site" description="Charge relay system" evidence="1">
    <location>
        <position position="303"/>
    </location>
</feature>
<dbReference type="SUPFAM" id="SSF53474">
    <property type="entry name" value="alpha/beta-Hydrolases"/>
    <property type="match status" value="1"/>
</dbReference>
<evidence type="ECO:0000259" key="3">
    <source>
        <dbReference type="Pfam" id="PF05448"/>
    </source>
</evidence>
<dbReference type="InterPro" id="IPR029058">
    <property type="entry name" value="AB_hydrolase_fold"/>
</dbReference>
<feature type="active site" description="Charge relay system" evidence="1">
    <location>
        <position position="274"/>
    </location>
</feature>
<dbReference type="PANTHER" id="PTHR40111:SF1">
    <property type="entry name" value="CEPHALOSPORIN-C DEACETYLASE"/>
    <property type="match status" value="1"/>
</dbReference>
<reference evidence="4 5" key="1">
    <citation type="submission" date="2023-10" db="EMBL/GenBank/DDBJ databases">
        <title>Rubellicoccus peritrichatus gen. nov., sp. nov., isolated from an algae of coral reef tank.</title>
        <authorList>
            <person name="Luo J."/>
        </authorList>
    </citation>
    <scope>NUCLEOTIDE SEQUENCE [LARGE SCALE GENOMIC DNA]</scope>
    <source>
        <strain evidence="4 5">CR14</strain>
    </source>
</reference>
<evidence type="ECO:0000313" key="5">
    <source>
        <dbReference type="Proteomes" id="UP001304300"/>
    </source>
</evidence>
<evidence type="ECO:0000313" key="4">
    <source>
        <dbReference type="EMBL" id="WOO40267.1"/>
    </source>
</evidence>
<dbReference type="KEGG" id="puo:RZN69_16735"/>
<dbReference type="GO" id="GO:0052689">
    <property type="term" value="F:carboxylic ester hydrolase activity"/>
    <property type="evidence" value="ECO:0007669"/>
    <property type="project" value="TreeGrafter"/>
</dbReference>
<proteinExistence type="predicted"/>
<dbReference type="Pfam" id="PF05448">
    <property type="entry name" value="AXE1"/>
    <property type="match status" value="1"/>
</dbReference>
<dbReference type="RefSeq" id="WP_317832433.1">
    <property type="nucleotide sequence ID" value="NZ_CP136920.1"/>
</dbReference>
<dbReference type="GO" id="GO:0005976">
    <property type="term" value="P:polysaccharide metabolic process"/>
    <property type="evidence" value="ECO:0007669"/>
    <property type="project" value="TreeGrafter"/>
</dbReference>
<feature type="domain" description="Acetyl xylan esterase" evidence="3">
    <location>
        <begin position="1"/>
        <end position="319"/>
    </location>
</feature>
<dbReference type="InterPro" id="IPR039069">
    <property type="entry name" value="CE7"/>
</dbReference>
<gene>
    <name evidence="4" type="ORF">RZN69_16735</name>
</gene>
<organism evidence="4 5">
    <name type="scientific">Rubellicoccus peritrichatus</name>
    <dbReference type="NCBI Taxonomy" id="3080537"/>
    <lineage>
        <taxon>Bacteria</taxon>
        <taxon>Pseudomonadati</taxon>
        <taxon>Verrucomicrobiota</taxon>
        <taxon>Opitutia</taxon>
        <taxon>Puniceicoccales</taxon>
        <taxon>Cerasicoccaceae</taxon>
        <taxon>Rubellicoccus</taxon>
    </lineage>
</organism>
<dbReference type="EMBL" id="CP136920">
    <property type="protein sequence ID" value="WOO40267.1"/>
    <property type="molecule type" value="Genomic_DNA"/>
</dbReference>
<dbReference type="Gene3D" id="3.40.50.1820">
    <property type="entry name" value="alpha/beta hydrolase"/>
    <property type="match status" value="1"/>
</dbReference>
<keyword evidence="4" id="KW-0378">Hydrolase</keyword>